<proteinExistence type="inferred from homology"/>
<evidence type="ECO:0000256" key="3">
    <source>
        <dbReference type="ARBA" id="ARBA00022471"/>
    </source>
</evidence>
<evidence type="ECO:0000313" key="7">
    <source>
        <dbReference type="EMBL" id="TYH07350.1"/>
    </source>
</evidence>
<dbReference type="GO" id="GO:0060320">
    <property type="term" value="P:rejection of self pollen"/>
    <property type="evidence" value="ECO:0007669"/>
    <property type="project" value="UniProtKB-KW"/>
</dbReference>
<keyword evidence="3 6" id="KW-0713">Self-incompatibility</keyword>
<evidence type="ECO:0000313" key="8">
    <source>
        <dbReference type="Proteomes" id="UP000323506"/>
    </source>
</evidence>
<dbReference type="PANTHER" id="PTHR31232">
    <property type="match status" value="1"/>
</dbReference>
<sequence>MNNSCKKELGVNGLSNDQTLLVHCKFKDDDLGVHNLIVGSEFISKFRSRIIKGTLFGCYMSFSNHQASFKVFWDNYVLYNMCDWGTCIWTAKDDRIYLKNIPKNQDVYCYDWEQGRL</sequence>
<evidence type="ECO:0000256" key="2">
    <source>
        <dbReference type="ARBA" id="ARBA00005581"/>
    </source>
</evidence>
<evidence type="ECO:0000256" key="4">
    <source>
        <dbReference type="ARBA" id="ARBA00022525"/>
    </source>
</evidence>
<dbReference type="GO" id="GO:0005576">
    <property type="term" value="C:extracellular region"/>
    <property type="evidence" value="ECO:0007669"/>
    <property type="project" value="UniProtKB-SubCell"/>
</dbReference>
<keyword evidence="5" id="KW-0732">Signal</keyword>
<evidence type="ECO:0000256" key="1">
    <source>
        <dbReference type="ARBA" id="ARBA00004613"/>
    </source>
</evidence>
<gene>
    <name evidence="7" type="ORF">ES288_A08G226900v1</name>
</gene>
<dbReference type="InterPro" id="IPR010264">
    <property type="entry name" value="Self-incomp_S1"/>
</dbReference>
<name>A0A5D2FPS2_GOSDA</name>
<accession>A0A5D2FPS2</accession>
<keyword evidence="4 6" id="KW-0964">Secreted</keyword>
<dbReference type="AlphaFoldDB" id="A0A5D2FPS2"/>
<dbReference type="EMBL" id="CM017695">
    <property type="protein sequence ID" value="TYH07350.1"/>
    <property type="molecule type" value="Genomic_DNA"/>
</dbReference>
<dbReference type="Proteomes" id="UP000323506">
    <property type="component" value="Chromosome A08"/>
</dbReference>
<keyword evidence="8" id="KW-1185">Reference proteome</keyword>
<comment type="similarity">
    <text evidence="2 6">Belongs to the plant self-incompatibility (S1) protein family.</text>
</comment>
<organism evidence="7 8">
    <name type="scientific">Gossypium darwinii</name>
    <name type="common">Darwin's cotton</name>
    <name type="synonym">Gossypium barbadense var. darwinii</name>
    <dbReference type="NCBI Taxonomy" id="34276"/>
    <lineage>
        <taxon>Eukaryota</taxon>
        <taxon>Viridiplantae</taxon>
        <taxon>Streptophyta</taxon>
        <taxon>Embryophyta</taxon>
        <taxon>Tracheophyta</taxon>
        <taxon>Spermatophyta</taxon>
        <taxon>Magnoliopsida</taxon>
        <taxon>eudicotyledons</taxon>
        <taxon>Gunneridae</taxon>
        <taxon>Pentapetalae</taxon>
        <taxon>rosids</taxon>
        <taxon>malvids</taxon>
        <taxon>Malvales</taxon>
        <taxon>Malvaceae</taxon>
        <taxon>Malvoideae</taxon>
        <taxon>Gossypium</taxon>
    </lineage>
</organism>
<comment type="subcellular location">
    <subcellularLocation>
        <location evidence="1 6">Secreted</location>
    </subcellularLocation>
</comment>
<dbReference type="Pfam" id="PF05938">
    <property type="entry name" value="Self-incomp_S1"/>
    <property type="match status" value="1"/>
</dbReference>
<evidence type="ECO:0000256" key="6">
    <source>
        <dbReference type="RuleBase" id="RU367044"/>
    </source>
</evidence>
<dbReference type="PANTHER" id="PTHR31232:SF60">
    <property type="entry name" value="S-PROTEIN HOMOLOG"/>
    <property type="match status" value="1"/>
</dbReference>
<reference evidence="7 8" key="1">
    <citation type="submission" date="2019-06" db="EMBL/GenBank/DDBJ databases">
        <title>WGS assembly of Gossypium darwinii.</title>
        <authorList>
            <person name="Chen Z.J."/>
            <person name="Sreedasyam A."/>
            <person name="Ando A."/>
            <person name="Song Q."/>
            <person name="De L."/>
            <person name="Hulse-Kemp A."/>
            <person name="Ding M."/>
            <person name="Ye W."/>
            <person name="Kirkbride R."/>
            <person name="Jenkins J."/>
            <person name="Plott C."/>
            <person name="Lovell J."/>
            <person name="Lin Y.-M."/>
            <person name="Vaughn R."/>
            <person name="Liu B."/>
            <person name="Li W."/>
            <person name="Simpson S."/>
            <person name="Scheffler B."/>
            <person name="Saski C."/>
            <person name="Grover C."/>
            <person name="Hu G."/>
            <person name="Conover J."/>
            <person name="Carlson J."/>
            <person name="Shu S."/>
            <person name="Boston L."/>
            <person name="Williams M."/>
            <person name="Peterson D."/>
            <person name="Mcgee K."/>
            <person name="Jones D."/>
            <person name="Wendel J."/>
            <person name="Stelly D."/>
            <person name="Grimwood J."/>
            <person name="Schmutz J."/>
        </authorList>
    </citation>
    <scope>NUCLEOTIDE SEQUENCE [LARGE SCALE GENOMIC DNA]</scope>
    <source>
        <strain evidence="7">1808015.09</strain>
    </source>
</reference>
<evidence type="ECO:0000256" key="5">
    <source>
        <dbReference type="ARBA" id="ARBA00022729"/>
    </source>
</evidence>
<protein>
    <recommendedName>
        <fullName evidence="6">S-protein homolog</fullName>
    </recommendedName>
</protein>